<evidence type="ECO:0000256" key="1">
    <source>
        <dbReference type="SAM" id="Phobius"/>
    </source>
</evidence>
<reference evidence="2 3" key="1">
    <citation type="submission" date="2018-05" db="EMBL/GenBank/DDBJ databases">
        <authorList>
            <person name="Lanie J.A."/>
            <person name="Ng W.-L."/>
            <person name="Kazmierczak K.M."/>
            <person name="Andrzejewski T.M."/>
            <person name="Davidsen T.M."/>
            <person name="Wayne K.J."/>
            <person name="Tettelin H."/>
            <person name="Glass J.I."/>
            <person name="Rusch D."/>
            <person name="Podicherti R."/>
            <person name="Tsui H.-C.T."/>
            <person name="Winkler M.E."/>
        </authorList>
    </citation>
    <scope>NUCLEOTIDE SEQUENCE [LARGE SCALE GENOMIC DNA]</scope>
    <source>
        <strain evidence="2 3">BUT-10</strain>
    </source>
</reference>
<accession>A0A328BED6</accession>
<dbReference type="Proteomes" id="UP000249524">
    <property type="component" value="Unassembled WGS sequence"/>
</dbReference>
<comment type="caution">
    <text evidence="2">The sequence shown here is derived from an EMBL/GenBank/DDBJ whole genome shotgun (WGS) entry which is preliminary data.</text>
</comment>
<dbReference type="RefSeq" id="WP_111276563.1">
    <property type="nucleotide sequence ID" value="NZ_QFYS01000005.1"/>
</dbReference>
<keyword evidence="1" id="KW-0812">Transmembrane</keyword>
<keyword evidence="1" id="KW-1133">Transmembrane helix</keyword>
<keyword evidence="1" id="KW-0472">Membrane</keyword>
<feature type="transmembrane region" description="Helical" evidence="1">
    <location>
        <begin position="56"/>
        <end position="78"/>
    </location>
</feature>
<keyword evidence="3" id="KW-1185">Reference proteome</keyword>
<evidence type="ECO:0000313" key="3">
    <source>
        <dbReference type="Proteomes" id="UP000249524"/>
    </source>
</evidence>
<gene>
    <name evidence="2" type="ORF">DJ019_12370</name>
</gene>
<name>A0A328BED6_9CAUL</name>
<dbReference type="Pfam" id="PF06170">
    <property type="entry name" value="DUF983"/>
    <property type="match status" value="1"/>
</dbReference>
<evidence type="ECO:0000313" key="2">
    <source>
        <dbReference type="EMBL" id="RAK65025.1"/>
    </source>
</evidence>
<dbReference type="EMBL" id="QFYS01000005">
    <property type="protein sequence ID" value="RAK65025.1"/>
    <property type="molecule type" value="Genomic_DNA"/>
</dbReference>
<dbReference type="OrthoDB" id="9799456at2"/>
<dbReference type="AlphaFoldDB" id="A0A328BED6"/>
<organism evidence="2 3">
    <name type="scientific">Phenylobacterium kunshanense</name>
    <dbReference type="NCBI Taxonomy" id="1445034"/>
    <lineage>
        <taxon>Bacteria</taxon>
        <taxon>Pseudomonadati</taxon>
        <taxon>Pseudomonadota</taxon>
        <taxon>Alphaproteobacteria</taxon>
        <taxon>Caulobacterales</taxon>
        <taxon>Caulobacteraceae</taxon>
        <taxon>Phenylobacterium</taxon>
    </lineage>
</organism>
<dbReference type="InterPro" id="IPR009325">
    <property type="entry name" value="DUF983"/>
</dbReference>
<sequence>MAEIAYPLFRSIKRGLAHRCPCCGKGGLFSRYLKVEPTCGSCGHSLTQYPADDGPAYVTILLTGHLIVAPMLLFPIVWEANPLYSVPLILTVLAVLMLLALPRVKGGWIGLMYALQVTDRNQRLHTADAAD</sequence>
<proteinExistence type="predicted"/>
<evidence type="ECO:0008006" key="4">
    <source>
        <dbReference type="Google" id="ProtNLM"/>
    </source>
</evidence>
<protein>
    <recommendedName>
        <fullName evidence="4">DUF983 domain-containing protein</fullName>
    </recommendedName>
</protein>
<feature type="transmembrane region" description="Helical" evidence="1">
    <location>
        <begin position="84"/>
        <end position="102"/>
    </location>
</feature>